<protein>
    <submittedName>
        <fullName evidence="1">Uncharacterized protein</fullName>
    </submittedName>
</protein>
<evidence type="ECO:0000313" key="1">
    <source>
        <dbReference type="EMBL" id="RXH95869.1"/>
    </source>
</evidence>
<proteinExistence type="predicted"/>
<gene>
    <name evidence="1" type="ORF">DVH24_008369</name>
</gene>
<dbReference type="EMBL" id="RDQH01000332">
    <property type="protein sequence ID" value="RXH95869.1"/>
    <property type="molecule type" value="Genomic_DNA"/>
</dbReference>
<reference evidence="1 2" key="1">
    <citation type="submission" date="2018-10" db="EMBL/GenBank/DDBJ databases">
        <title>A high-quality apple genome assembly.</title>
        <authorList>
            <person name="Hu J."/>
        </authorList>
    </citation>
    <scope>NUCLEOTIDE SEQUENCE [LARGE SCALE GENOMIC DNA]</scope>
    <source>
        <strain evidence="2">cv. HFTH1</strain>
        <tissue evidence="1">Young leaf</tissue>
    </source>
</reference>
<keyword evidence="2" id="KW-1185">Reference proteome</keyword>
<organism evidence="1 2">
    <name type="scientific">Malus domestica</name>
    <name type="common">Apple</name>
    <name type="synonym">Pyrus malus</name>
    <dbReference type="NCBI Taxonomy" id="3750"/>
    <lineage>
        <taxon>Eukaryota</taxon>
        <taxon>Viridiplantae</taxon>
        <taxon>Streptophyta</taxon>
        <taxon>Embryophyta</taxon>
        <taxon>Tracheophyta</taxon>
        <taxon>Spermatophyta</taxon>
        <taxon>Magnoliopsida</taxon>
        <taxon>eudicotyledons</taxon>
        <taxon>Gunneridae</taxon>
        <taxon>Pentapetalae</taxon>
        <taxon>rosids</taxon>
        <taxon>fabids</taxon>
        <taxon>Rosales</taxon>
        <taxon>Rosaceae</taxon>
        <taxon>Amygdaloideae</taxon>
        <taxon>Maleae</taxon>
        <taxon>Malus</taxon>
    </lineage>
</organism>
<sequence length="94" mass="10323">METPKEGKKQMKISTINGEEEAHSQYAMQLRLPRSPAFAFPNSFSASISPQPGLQSDTYHLKDAVLLGGLPFSKGYGKNVVAYIGRDERFGGVF</sequence>
<accession>A0A498JIY4</accession>
<name>A0A498JIY4_MALDO</name>
<dbReference type="AlphaFoldDB" id="A0A498JIY4"/>
<dbReference type="Proteomes" id="UP000290289">
    <property type="component" value="Chromosome 6"/>
</dbReference>
<evidence type="ECO:0000313" key="2">
    <source>
        <dbReference type="Proteomes" id="UP000290289"/>
    </source>
</evidence>
<comment type="caution">
    <text evidence="1">The sequence shown here is derived from an EMBL/GenBank/DDBJ whole genome shotgun (WGS) entry which is preliminary data.</text>
</comment>